<feature type="region of interest" description="Disordered" evidence="6">
    <location>
        <begin position="891"/>
        <end position="931"/>
    </location>
</feature>
<feature type="transmembrane region" description="Helical" evidence="7">
    <location>
        <begin position="957"/>
        <end position="976"/>
    </location>
</feature>
<feature type="domain" description="VASt" evidence="8">
    <location>
        <begin position="721"/>
        <end position="891"/>
    </location>
</feature>
<dbReference type="GO" id="GO:0005739">
    <property type="term" value="C:mitochondrion"/>
    <property type="evidence" value="ECO:0007669"/>
    <property type="project" value="TreeGrafter"/>
</dbReference>
<dbReference type="EMBL" id="KV454414">
    <property type="protein sequence ID" value="ODQ63445.1"/>
    <property type="molecule type" value="Genomic_DNA"/>
</dbReference>
<dbReference type="InterPro" id="IPR004182">
    <property type="entry name" value="GRAM"/>
</dbReference>
<dbReference type="GO" id="GO:0032366">
    <property type="term" value="P:intracellular sterol transport"/>
    <property type="evidence" value="ECO:0007669"/>
    <property type="project" value="TreeGrafter"/>
</dbReference>
<feature type="compositionally biased region" description="Polar residues" evidence="6">
    <location>
        <begin position="92"/>
        <end position="104"/>
    </location>
</feature>
<protein>
    <recommendedName>
        <fullName evidence="8">VASt domain-containing protein</fullName>
    </recommendedName>
</protein>
<feature type="compositionally biased region" description="Low complexity" evidence="6">
    <location>
        <begin position="138"/>
        <end position="150"/>
    </location>
</feature>
<organism evidence="9 10">
    <name type="scientific">Nadsonia fulvescens var. elongata DSM 6958</name>
    <dbReference type="NCBI Taxonomy" id="857566"/>
    <lineage>
        <taxon>Eukaryota</taxon>
        <taxon>Fungi</taxon>
        <taxon>Dikarya</taxon>
        <taxon>Ascomycota</taxon>
        <taxon>Saccharomycotina</taxon>
        <taxon>Dipodascomycetes</taxon>
        <taxon>Dipodascales</taxon>
        <taxon>Dipodascales incertae sedis</taxon>
        <taxon>Nadsonia</taxon>
    </lineage>
</organism>
<feature type="compositionally biased region" description="Low complexity" evidence="6">
    <location>
        <begin position="683"/>
        <end position="697"/>
    </location>
</feature>
<sequence>MGSGEHTPASSSNDVSRSHSHSSNMVGNSPENDSSNDGRGSLLSNINTNDSSHSGSSRFAKHFSIFSKLSNRSRSNSEGTKASRSHKRSQENSHLSSAIANESQPVPREGVNSNDTHGQSKRNSTDNSTDPTKHPEQTLALSRSTSSSTLTDRKSQDSSLSLPSHGYSNPQTVDSSGSEGHLSPIHTNASMTTSNSIGSEYPASLIPSIGSTNTTNMAARKRRDTAKSDDLESQLDNRFGNETYAIRHSEDLSTVGHNMLSSVVSAAQAAANTLSDLANSNINNNNSVTDQSENKGSTHSRRWQSLDLRPSTRKEPGKLSSGLPHFVNSSIRDDLDNQKNSEASGSKGEGSHDFEQKNTTDSHNNHKDTDGDKNYTNGEVSDSSDESVSPDQHSITASPKNQRSDSSKRKSRLSKTSQNVEATKSKKAKKLKEGSKYDKSGLLVKGIKERHRKRREIVKQKISDGIHRKKDKKDKAAVDLHEKQESEFHRLFKKISNDEKLLKLFPCAYNKEILLQGKMYVSSQHICFYAHVFGWSTTNVLPFEEIISIEAKNTAGLFPNGIVVQTTTDRYTYASFSSRDDVLKFLINLWKKGPSNEEKRYRSTTTTSDSEISDSDYNSSSSIYDEDVDSDSEYSEDESIKTDPKSSDLSKQRQDKADDSSNDESGDDSGNYDKQKPRNNNASSSSPVVPKSSGSGSYPIPLQGQEKHKSVSIDYNPESNDEKPLSSEIYSAPLGIVFGILFGEDTTLYKRFLGDKEHNQDVPDIPEFSVKGKQKTREFEYIKPLSGPIGPKQTKCICTEVIDHFDLDESITVLTTTQTPDVPSGSSFTVQTRYIFHWTDNNATKLILSYKVDWTGKSWIKGAIEKGSHEGQVKFAQNLTEYLNDTLNKSGSAKDVHNGSDKSKKKIKRNNSVRKRGSDLASAEKTSGTSVSTNTSHVVKVIDMISRVSEYRIFNVLPVWPLLVIFIAYFLFSIMFTGSNFKPASKVPGVFLFDNLNFALFSPYLSHSGSTRDKSAASTSHLFSNEVNWDNAIFDWVDDRVSEEMILNEKTSEIVDPLKVFIDLRQNDFKKSPVNDRVLNEISVEELMRSMGRKDLMEAIEINQAKVKILKEHI</sequence>
<feature type="compositionally biased region" description="Polar residues" evidence="6">
    <location>
        <begin position="67"/>
        <end position="82"/>
    </location>
</feature>
<dbReference type="GO" id="GO:0005886">
    <property type="term" value="C:plasma membrane"/>
    <property type="evidence" value="ECO:0007669"/>
    <property type="project" value="TreeGrafter"/>
</dbReference>
<feature type="compositionally biased region" description="Polar residues" evidence="6">
    <location>
        <begin position="390"/>
        <end position="401"/>
    </location>
</feature>
<feature type="compositionally biased region" description="Polar residues" evidence="6">
    <location>
        <begin position="25"/>
        <end position="57"/>
    </location>
</feature>
<feature type="compositionally biased region" description="Basic and acidic residues" evidence="6">
    <location>
        <begin position="892"/>
        <end position="902"/>
    </location>
</feature>
<dbReference type="Pfam" id="PF16016">
    <property type="entry name" value="VASt"/>
    <property type="match status" value="1"/>
</dbReference>
<dbReference type="GO" id="GO:0120015">
    <property type="term" value="F:sterol transfer activity"/>
    <property type="evidence" value="ECO:0007669"/>
    <property type="project" value="TreeGrafter"/>
</dbReference>
<dbReference type="PROSITE" id="PS51778">
    <property type="entry name" value="VAST"/>
    <property type="match status" value="1"/>
</dbReference>
<dbReference type="PANTHER" id="PTHR23319:SF4">
    <property type="entry name" value="GRAM DOMAIN CONTAINING 1B, ISOFORM E"/>
    <property type="match status" value="1"/>
</dbReference>
<dbReference type="STRING" id="857566.A0A1E3PDF9"/>
<evidence type="ECO:0000256" key="4">
    <source>
        <dbReference type="ARBA" id="ARBA00022989"/>
    </source>
</evidence>
<proteinExistence type="inferred from homology"/>
<dbReference type="GO" id="GO:0032541">
    <property type="term" value="C:cortical endoplasmic reticulum"/>
    <property type="evidence" value="ECO:0007669"/>
    <property type="project" value="TreeGrafter"/>
</dbReference>
<keyword evidence="4 7" id="KW-1133">Transmembrane helix</keyword>
<keyword evidence="10" id="KW-1185">Reference proteome</keyword>
<name>A0A1E3PDF9_9ASCO</name>
<evidence type="ECO:0000313" key="9">
    <source>
        <dbReference type="EMBL" id="ODQ63445.1"/>
    </source>
</evidence>
<feature type="region of interest" description="Disordered" evidence="6">
    <location>
        <begin position="597"/>
        <end position="726"/>
    </location>
</feature>
<reference evidence="9 10" key="1">
    <citation type="journal article" date="2016" name="Proc. Natl. Acad. Sci. U.S.A.">
        <title>Comparative genomics of biotechnologically important yeasts.</title>
        <authorList>
            <person name="Riley R."/>
            <person name="Haridas S."/>
            <person name="Wolfe K.H."/>
            <person name="Lopes M.R."/>
            <person name="Hittinger C.T."/>
            <person name="Goeker M."/>
            <person name="Salamov A.A."/>
            <person name="Wisecaver J.H."/>
            <person name="Long T.M."/>
            <person name="Calvey C.H."/>
            <person name="Aerts A.L."/>
            <person name="Barry K.W."/>
            <person name="Choi C."/>
            <person name="Clum A."/>
            <person name="Coughlan A.Y."/>
            <person name="Deshpande S."/>
            <person name="Douglass A.P."/>
            <person name="Hanson S.J."/>
            <person name="Klenk H.-P."/>
            <person name="LaButti K.M."/>
            <person name="Lapidus A."/>
            <person name="Lindquist E.A."/>
            <person name="Lipzen A.M."/>
            <person name="Meier-Kolthoff J.P."/>
            <person name="Ohm R.A."/>
            <person name="Otillar R.P."/>
            <person name="Pangilinan J.L."/>
            <person name="Peng Y."/>
            <person name="Rokas A."/>
            <person name="Rosa C.A."/>
            <person name="Scheuner C."/>
            <person name="Sibirny A.A."/>
            <person name="Slot J.C."/>
            <person name="Stielow J.B."/>
            <person name="Sun H."/>
            <person name="Kurtzman C.P."/>
            <person name="Blackwell M."/>
            <person name="Grigoriev I.V."/>
            <person name="Jeffries T.W."/>
        </authorList>
    </citation>
    <scope>NUCLEOTIDE SEQUENCE [LARGE SCALE GENOMIC DNA]</scope>
    <source>
        <strain evidence="9 10">DSM 6958</strain>
    </source>
</reference>
<feature type="compositionally biased region" description="Basic residues" evidence="6">
    <location>
        <begin position="903"/>
        <end position="915"/>
    </location>
</feature>
<comment type="similarity">
    <text evidence="2">Belongs to the YSP2 family.</text>
</comment>
<evidence type="ECO:0000256" key="1">
    <source>
        <dbReference type="ARBA" id="ARBA00004167"/>
    </source>
</evidence>
<evidence type="ECO:0000256" key="2">
    <source>
        <dbReference type="ARBA" id="ARBA00006582"/>
    </source>
</evidence>
<dbReference type="PANTHER" id="PTHR23319">
    <property type="entry name" value="GRAM DOMAIN CONTAINING 1B, ISOFORM E"/>
    <property type="match status" value="1"/>
</dbReference>
<dbReference type="InterPro" id="IPR051482">
    <property type="entry name" value="Cholesterol_transport"/>
</dbReference>
<evidence type="ECO:0000256" key="7">
    <source>
        <dbReference type="SAM" id="Phobius"/>
    </source>
</evidence>
<feature type="region of interest" description="Disordered" evidence="6">
    <location>
        <begin position="1"/>
        <end position="235"/>
    </location>
</feature>
<dbReference type="InterPro" id="IPR011993">
    <property type="entry name" value="PH-like_dom_sf"/>
</dbReference>
<comment type="subcellular location">
    <subcellularLocation>
        <location evidence="1">Membrane</location>
        <topology evidence="1">Single-pass membrane protein</topology>
    </subcellularLocation>
</comment>
<dbReference type="SMART" id="SM00568">
    <property type="entry name" value="GRAM"/>
    <property type="match status" value="1"/>
</dbReference>
<dbReference type="OrthoDB" id="2162691at2759"/>
<dbReference type="GO" id="GO:0140268">
    <property type="term" value="C:endoplasmic reticulum-plasma membrane contact site"/>
    <property type="evidence" value="ECO:0007669"/>
    <property type="project" value="TreeGrafter"/>
</dbReference>
<dbReference type="Proteomes" id="UP000095009">
    <property type="component" value="Unassembled WGS sequence"/>
</dbReference>
<evidence type="ECO:0000259" key="8">
    <source>
        <dbReference type="PROSITE" id="PS51778"/>
    </source>
</evidence>
<dbReference type="CDD" id="cd13220">
    <property type="entry name" value="PH-GRAM_GRAMDC"/>
    <property type="match status" value="1"/>
</dbReference>
<feature type="compositionally biased region" description="Polar residues" evidence="6">
    <location>
        <begin position="111"/>
        <end position="130"/>
    </location>
</feature>
<feature type="compositionally biased region" description="Acidic residues" evidence="6">
    <location>
        <begin position="624"/>
        <end position="637"/>
    </location>
</feature>
<keyword evidence="3 7" id="KW-0812">Transmembrane</keyword>
<keyword evidence="5 7" id="KW-0472">Membrane</keyword>
<evidence type="ECO:0000313" key="10">
    <source>
        <dbReference type="Proteomes" id="UP000095009"/>
    </source>
</evidence>
<feature type="compositionally biased region" description="Basic and acidic residues" evidence="6">
    <location>
        <begin position="638"/>
        <end position="659"/>
    </location>
</feature>
<feature type="compositionally biased region" description="Low complexity" evidence="6">
    <location>
        <begin position="603"/>
        <end position="623"/>
    </location>
</feature>
<feature type="region of interest" description="Disordered" evidence="6">
    <location>
        <begin position="278"/>
        <end position="434"/>
    </location>
</feature>
<feature type="compositionally biased region" description="Polar residues" evidence="6">
    <location>
        <begin position="157"/>
        <end position="178"/>
    </location>
</feature>
<evidence type="ECO:0000256" key="3">
    <source>
        <dbReference type="ARBA" id="ARBA00022692"/>
    </source>
</evidence>
<feature type="compositionally biased region" description="Polar residues" evidence="6">
    <location>
        <begin position="288"/>
        <end position="297"/>
    </location>
</feature>
<dbReference type="GO" id="GO:0005789">
    <property type="term" value="C:endoplasmic reticulum membrane"/>
    <property type="evidence" value="ECO:0007669"/>
    <property type="project" value="TreeGrafter"/>
</dbReference>
<gene>
    <name evidence="9" type="ORF">NADFUDRAFT_53116</name>
</gene>
<feature type="compositionally biased region" description="Basic and acidic residues" evidence="6">
    <location>
        <begin position="349"/>
        <end position="373"/>
    </location>
</feature>
<accession>A0A1E3PDF9</accession>
<dbReference type="GO" id="GO:0032934">
    <property type="term" value="F:sterol binding"/>
    <property type="evidence" value="ECO:0007669"/>
    <property type="project" value="TreeGrafter"/>
</dbReference>
<feature type="compositionally biased region" description="Polar residues" evidence="6">
    <location>
        <begin position="185"/>
        <end position="198"/>
    </location>
</feature>
<dbReference type="InterPro" id="IPR031968">
    <property type="entry name" value="VASt"/>
</dbReference>
<dbReference type="Gene3D" id="2.30.29.30">
    <property type="entry name" value="Pleckstrin-homology domain (PH domain)/Phosphotyrosine-binding domain (PTB)"/>
    <property type="match status" value="1"/>
</dbReference>
<evidence type="ECO:0000256" key="5">
    <source>
        <dbReference type="ARBA" id="ARBA00023136"/>
    </source>
</evidence>
<dbReference type="AlphaFoldDB" id="A0A1E3PDF9"/>
<dbReference type="Pfam" id="PF02893">
    <property type="entry name" value="GRAM"/>
    <property type="match status" value="1"/>
</dbReference>
<evidence type="ECO:0000256" key="6">
    <source>
        <dbReference type="SAM" id="MobiDB-lite"/>
    </source>
</evidence>